<reference evidence="7 8" key="1">
    <citation type="journal article" date="2018" name="G3 (Bethesda)">
        <title>Phylogenetic and Phylogenomic Definition of Rhizopus Species.</title>
        <authorList>
            <person name="Gryganskyi A.P."/>
            <person name="Golan J."/>
            <person name="Dolatabadi S."/>
            <person name="Mondo S."/>
            <person name="Robb S."/>
            <person name="Idnurm A."/>
            <person name="Muszewska A."/>
            <person name="Steczkiewicz K."/>
            <person name="Masonjones S."/>
            <person name="Liao H.L."/>
            <person name="Gajdeczka M.T."/>
            <person name="Anike F."/>
            <person name="Vuek A."/>
            <person name="Anishchenko I.M."/>
            <person name="Voigt K."/>
            <person name="de Hoog G.S."/>
            <person name="Smith M.E."/>
            <person name="Heitman J."/>
            <person name="Vilgalys R."/>
            <person name="Stajich J.E."/>
        </authorList>
    </citation>
    <scope>NUCLEOTIDE SEQUENCE [LARGE SCALE GENOMIC DNA]</scope>
    <source>
        <strain evidence="7 8">LSU 92-RS-03</strain>
    </source>
</reference>
<dbReference type="InterPro" id="IPR036249">
    <property type="entry name" value="Thioredoxin-like_sf"/>
</dbReference>
<dbReference type="Pfam" id="PF00255">
    <property type="entry name" value="GSHPx"/>
    <property type="match status" value="1"/>
</dbReference>
<keyword evidence="2 6" id="KW-0575">Peroxidase</keyword>
<dbReference type="PANTHER" id="PTHR11592:SF78">
    <property type="entry name" value="GLUTATHIONE PEROXIDASE"/>
    <property type="match status" value="1"/>
</dbReference>
<evidence type="ECO:0000256" key="4">
    <source>
        <dbReference type="ARBA" id="ARBA00049091"/>
    </source>
</evidence>
<comment type="similarity">
    <text evidence="1 6">Belongs to the glutathione peroxidase family.</text>
</comment>
<dbReference type="SUPFAM" id="SSF52833">
    <property type="entry name" value="Thioredoxin-like"/>
    <property type="match status" value="1"/>
</dbReference>
<proteinExistence type="inferred from homology"/>
<name>A0A367KUZ9_RHIST</name>
<evidence type="ECO:0000313" key="8">
    <source>
        <dbReference type="Proteomes" id="UP000253551"/>
    </source>
</evidence>
<dbReference type="Proteomes" id="UP000253551">
    <property type="component" value="Unassembled WGS sequence"/>
</dbReference>
<gene>
    <name evidence="7" type="ORF">CU098_001928</name>
</gene>
<dbReference type="PRINTS" id="PR01011">
    <property type="entry name" value="GLUTPROXDASE"/>
</dbReference>
<dbReference type="PIRSF" id="PIRSF000303">
    <property type="entry name" value="Glutathion_perox"/>
    <property type="match status" value="1"/>
</dbReference>
<dbReference type="PROSITE" id="PS51355">
    <property type="entry name" value="GLUTATHIONE_PEROXID_3"/>
    <property type="match status" value="1"/>
</dbReference>
<evidence type="ECO:0000256" key="3">
    <source>
        <dbReference type="ARBA" id="ARBA00023002"/>
    </source>
</evidence>
<feature type="active site" evidence="5">
    <location>
        <position position="30"/>
    </location>
</feature>
<dbReference type="InterPro" id="IPR000889">
    <property type="entry name" value="Glutathione_peroxidase"/>
</dbReference>
<dbReference type="OrthoDB" id="446890at2759"/>
<evidence type="ECO:0000256" key="2">
    <source>
        <dbReference type="ARBA" id="ARBA00022559"/>
    </source>
</evidence>
<keyword evidence="3 6" id="KW-0560">Oxidoreductase</keyword>
<evidence type="ECO:0000313" key="7">
    <source>
        <dbReference type="EMBL" id="RCI05702.1"/>
    </source>
</evidence>
<dbReference type="PANTHER" id="PTHR11592">
    <property type="entry name" value="GLUTATHIONE PEROXIDASE"/>
    <property type="match status" value="1"/>
</dbReference>
<protein>
    <recommendedName>
        <fullName evidence="6">Glutathione peroxidase</fullName>
    </recommendedName>
</protein>
<sequence length="153" mass="17476">MSALYNLTVKNIQNRDWQLSSLKGKATSKCGYAKQYHGLEELYNKYKDQGFELIGVPCNQFLNQEPGTNEEILELCQRKYDVNFPLLEKMDVNGDSTSPLYRFLKESKSGVLGLSVIKWNFEKFLVDKSGNVVQRYATITEPANIAPDIEKLL</sequence>
<comment type="catalytic activity">
    <reaction evidence="4">
        <text>a hydroperoxide + [thioredoxin]-dithiol = an alcohol + [thioredoxin]-disulfide + H2O</text>
        <dbReference type="Rhea" id="RHEA:62620"/>
        <dbReference type="Rhea" id="RHEA-COMP:10698"/>
        <dbReference type="Rhea" id="RHEA-COMP:10700"/>
        <dbReference type="ChEBI" id="CHEBI:15377"/>
        <dbReference type="ChEBI" id="CHEBI:29950"/>
        <dbReference type="ChEBI" id="CHEBI:30879"/>
        <dbReference type="ChEBI" id="CHEBI:35924"/>
        <dbReference type="ChEBI" id="CHEBI:50058"/>
        <dbReference type="EC" id="1.11.1.24"/>
    </reaction>
</comment>
<dbReference type="EMBL" id="PJQM01000323">
    <property type="protein sequence ID" value="RCI05702.1"/>
    <property type="molecule type" value="Genomic_DNA"/>
</dbReference>
<dbReference type="GO" id="GO:0140824">
    <property type="term" value="F:thioredoxin-dependent peroxiredoxin activity"/>
    <property type="evidence" value="ECO:0007669"/>
    <property type="project" value="UniProtKB-EC"/>
</dbReference>
<dbReference type="GO" id="GO:0034599">
    <property type="term" value="P:cellular response to oxidative stress"/>
    <property type="evidence" value="ECO:0007669"/>
    <property type="project" value="TreeGrafter"/>
</dbReference>
<dbReference type="CDD" id="cd00340">
    <property type="entry name" value="GSH_Peroxidase"/>
    <property type="match status" value="1"/>
</dbReference>
<evidence type="ECO:0000256" key="5">
    <source>
        <dbReference type="PIRSR" id="PIRSR000303-1"/>
    </source>
</evidence>
<comment type="caution">
    <text evidence="7">The sequence shown here is derived from an EMBL/GenBank/DDBJ whole genome shotgun (WGS) entry which is preliminary data.</text>
</comment>
<dbReference type="AlphaFoldDB" id="A0A367KUZ9"/>
<keyword evidence="8" id="KW-1185">Reference proteome</keyword>
<dbReference type="STRING" id="4846.A0A367KUZ9"/>
<dbReference type="Gene3D" id="3.40.30.10">
    <property type="entry name" value="Glutaredoxin"/>
    <property type="match status" value="1"/>
</dbReference>
<evidence type="ECO:0000256" key="1">
    <source>
        <dbReference type="ARBA" id="ARBA00006926"/>
    </source>
</evidence>
<evidence type="ECO:0000256" key="6">
    <source>
        <dbReference type="RuleBase" id="RU000499"/>
    </source>
</evidence>
<dbReference type="FunFam" id="3.40.30.10:FF:000010">
    <property type="entry name" value="Glutathione peroxidase"/>
    <property type="match status" value="1"/>
</dbReference>
<accession>A0A367KUZ9</accession>
<organism evidence="7 8">
    <name type="scientific">Rhizopus stolonifer</name>
    <name type="common">Rhizopus nigricans</name>
    <dbReference type="NCBI Taxonomy" id="4846"/>
    <lineage>
        <taxon>Eukaryota</taxon>
        <taxon>Fungi</taxon>
        <taxon>Fungi incertae sedis</taxon>
        <taxon>Mucoromycota</taxon>
        <taxon>Mucoromycotina</taxon>
        <taxon>Mucoromycetes</taxon>
        <taxon>Mucorales</taxon>
        <taxon>Mucorineae</taxon>
        <taxon>Rhizopodaceae</taxon>
        <taxon>Rhizopus</taxon>
    </lineage>
</organism>